<keyword evidence="3" id="KW-1185">Reference proteome</keyword>
<sequence>MRYPPPAPRPSSAAPAASDPLESARTSGPGLPGRPLLATVPSPRTAPESAAPADGTSPPGVPDPAEAGVDLSGGASADGAGTAIGRAPHPMPPTGSRRRPAPWARRLAARRAPSPVPDTIEAHLAEVFGHPVRAVPLVRPDRRAGRKPVLAVRGPSGRPLAFVKVGDHDRARALVRHEAETLRLVAAARPQVVTAPDVLYHDEWHGLELLALAPLPVRRGRVPAALLNRAVHEIALLGRSMAGAGPQTTTGHAWHGDFSAWNIAPGPGGRLLVWDWERFATGVPLGFDALHHAFQRALRRMRPRAAAESCVARSFRTLAPFGLSAGEARQAAVHYLIAIADRYEQDGHHPLGPPADWLTPVIDAQEAIW</sequence>
<organism evidence="2 3">
    <name type="scientific">Sphaerisporangium rufum</name>
    <dbReference type="NCBI Taxonomy" id="1381558"/>
    <lineage>
        <taxon>Bacteria</taxon>
        <taxon>Bacillati</taxon>
        <taxon>Actinomycetota</taxon>
        <taxon>Actinomycetes</taxon>
        <taxon>Streptosporangiales</taxon>
        <taxon>Streptosporangiaceae</taxon>
        <taxon>Sphaerisporangium</taxon>
    </lineage>
</organism>
<comment type="caution">
    <text evidence="2">The sequence shown here is derived from an EMBL/GenBank/DDBJ whole genome shotgun (WGS) entry which is preliminary data.</text>
</comment>
<feature type="compositionally biased region" description="Low complexity" evidence="1">
    <location>
        <begin position="67"/>
        <end position="85"/>
    </location>
</feature>
<protein>
    <recommendedName>
        <fullName evidence="4">Aminoglycoside phosphotransferase domain-containing protein</fullName>
    </recommendedName>
</protein>
<reference evidence="2" key="1">
    <citation type="submission" date="2021-01" db="EMBL/GenBank/DDBJ databases">
        <title>Whole genome shotgun sequence of Sphaerisporangium rufum NBRC 109079.</title>
        <authorList>
            <person name="Komaki H."/>
            <person name="Tamura T."/>
        </authorList>
    </citation>
    <scope>NUCLEOTIDE SEQUENCE</scope>
    <source>
        <strain evidence="2">NBRC 109079</strain>
    </source>
</reference>
<dbReference type="SUPFAM" id="SSF56112">
    <property type="entry name" value="Protein kinase-like (PK-like)"/>
    <property type="match status" value="1"/>
</dbReference>
<feature type="compositionally biased region" description="Low complexity" evidence="1">
    <location>
        <begin position="10"/>
        <end position="24"/>
    </location>
</feature>
<dbReference type="AlphaFoldDB" id="A0A919R1G6"/>
<dbReference type="EMBL" id="BOOU01000042">
    <property type="protein sequence ID" value="GII77884.1"/>
    <property type="molecule type" value="Genomic_DNA"/>
</dbReference>
<evidence type="ECO:0000256" key="1">
    <source>
        <dbReference type="SAM" id="MobiDB-lite"/>
    </source>
</evidence>
<evidence type="ECO:0000313" key="3">
    <source>
        <dbReference type="Proteomes" id="UP000655287"/>
    </source>
</evidence>
<accession>A0A919R1G6</accession>
<dbReference type="Proteomes" id="UP000655287">
    <property type="component" value="Unassembled WGS sequence"/>
</dbReference>
<evidence type="ECO:0008006" key="4">
    <source>
        <dbReference type="Google" id="ProtNLM"/>
    </source>
</evidence>
<name>A0A919R1G6_9ACTN</name>
<dbReference type="RefSeq" id="WP_203984932.1">
    <property type="nucleotide sequence ID" value="NZ_BOOU01000042.1"/>
</dbReference>
<gene>
    <name evidence="2" type="ORF">Sru01_28660</name>
</gene>
<evidence type="ECO:0000313" key="2">
    <source>
        <dbReference type="EMBL" id="GII77884.1"/>
    </source>
</evidence>
<proteinExistence type="predicted"/>
<feature type="region of interest" description="Disordered" evidence="1">
    <location>
        <begin position="1"/>
        <end position="102"/>
    </location>
</feature>
<dbReference type="InterPro" id="IPR011009">
    <property type="entry name" value="Kinase-like_dom_sf"/>
</dbReference>